<protein>
    <recommendedName>
        <fullName evidence="2">Regulatory protein zeste</fullName>
    </recommendedName>
</protein>
<dbReference type="EMBL" id="JAWZYT010000749">
    <property type="protein sequence ID" value="KAK4319469.1"/>
    <property type="molecule type" value="Genomic_DNA"/>
</dbReference>
<dbReference type="Pfam" id="PF13873">
    <property type="entry name" value="Myb_DNA-bind_5"/>
    <property type="match status" value="1"/>
</dbReference>
<reference evidence="6" key="1">
    <citation type="submission" date="2023-11" db="EMBL/GenBank/DDBJ databases">
        <title>Genome assemblies of two species of porcelain crab, Petrolisthes cinctipes and Petrolisthes manimaculis (Anomura: Porcellanidae).</title>
        <authorList>
            <person name="Angst P."/>
        </authorList>
    </citation>
    <scope>NUCLEOTIDE SEQUENCE</scope>
    <source>
        <strain evidence="6">PB745_02</strain>
        <tissue evidence="6">Gill</tissue>
    </source>
</reference>
<comment type="subunit">
    <text evidence="1">Self-associates forming complexes of several hundred monomers.</text>
</comment>
<comment type="function">
    <text evidence="3">Involved in transvection phenomena (= synapsis-dependent gene expression), where the synaptic pairing of chromosomes carrying genes with which zeste interacts influences the expression of these genes. Zeste binds to DNA and stimulates transcription from a nearby promoter.</text>
</comment>
<dbReference type="AlphaFoldDB" id="A0AAE1Q4M6"/>
<evidence type="ECO:0000256" key="3">
    <source>
        <dbReference type="ARBA" id="ARBA00025466"/>
    </source>
</evidence>
<proteinExistence type="predicted"/>
<dbReference type="PANTHER" id="PTHR21411">
    <property type="entry name" value="APONTIC"/>
    <property type="match status" value="1"/>
</dbReference>
<dbReference type="PANTHER" id="PTHR21411:SF0">
    <property type="entry name" value="REGULATORY PROTEIN ZESTE"/>
    <property type="match status" value="1"/>
</dbReference>
<feature type="compositionally biased region" description="Low complexity" evidence="4">
    <location>
        <begin position="194"/>
        <end position="205"/>
    </location>
</feature>
<evidence type="ECO:0000259" key="5">
    <source>
        <dbReference type="Pfam" id="PF13873"/>
    </source>
</evidence>
<keyword evidence="7" id="KW-1185">Reference proteome</keyword>
<gene>
    <name evidence="6" type="ORF">Pmani_009572</name>
</gene>
<accession>A0AAE1Q4M6</accession>
<name>A0AAE1Q4M6_9EUCA</name>
<evidence type="ECO:0000313" key="7">
    <source>
        <dbReference type="Proteomes" id="UP001292094"/>
    </source>
</evidence>
<sequence>MAARLEKGQPLTYEQKLHLFRLIKENPNILNKSSDHFKLGQKAAAWEKVTKDYNTAFPVSQAKSTMQLKRAWEYIQNMVKKIQSTYIRKCHITGGGPPPTPPKPDELTLLAESIMENDLQPAKEQLDTEDIDSGLQLLKDDGTFTGEDTVVIDIPEGDMEMLSFSPSGKVPMEQESLLLQDLSTIIAKEDHVESSSTLPSTSSSSPREKTANILEQETKKVSDKAVEFLDGTLQCVFRITDAVVKTLAAVESHYLKK</sequence>
<evidence type="ECO:0000313" key="6">
    <source>
        <dbReference type="EMBL" id="KAK4319469.1"/>
    </source>
</evidence>
<organism evidence="6 7">
    <name type="scientific">Petrolisthes manimaculis</name>
    <dbReference type="NCBI Taxonomy" id="1843537"/>
    <lineage>
        <taxon>Eukaryota</taxon>
        <taxon>Metazoa</taxon>
        <taxon>Ecdysozoa</taxon>
        <taxon>Arthropoda</taxon>
        <taxon>Crustacea</taxon>
        <taxon>Multicrustacea</taxon>
        <taxon>Malacostraca</taxon>
        <taxon>Eumalacostraca</taxon>
        <taxon>Eucarida</taxon>
        <taxon>Decapoda</taxon>
        <taxon>Pleocyemata</taxon>
        <taxon>Anomura</taxon>
        <taxon>Galatheoidea</taxon>
        <taxon>Porcellanidae</taxon>
        <taxon>Petrolisthes</taxon>
    </lineage>
</organism>
<feature type="region of interest" description="Disordered" evidence="4">
    <location>
        <begin position="190"/>
        <end position="211"/>
    </location>
</feature>
<dbReference type="Proteomes" id="UP001292094">
    <property type="component" value="Unassembled WGS sequence"/>
</dbReference>
<feature type="domain" description="Myb/SANT-like DNA-binding" evidence="5">
    <location>
        <begin position="11"/>
        <end position="81"/>
    </location>
</feature>
<dbReference type="InterPro" id="IPR028002">
    <property type="entry name" value="Myb_DNA-bind_5"/>
</dbReference>
<evidence type="ECO:0000256" key="1">
    <source>
        <dbReference type="ARBA" id="ARBA00011764"/>
    </source>
</evidence>
<comment type="caution">
    <text evidence="6">The sequence shown here is derived from an EMBL/GenBank/DDBJ whole genome shotgun (WGS) entry which is preliminary data.</text>
</comment>
<evidence type="ECO:0000256" key="4">
    <source>
        <dbReference type="SAM" id="MobiDB-lite"/>
    </source>
</evidence>
<evidence type="ECO:0000256" key="2">
    <source>
        <dbReference type="ARBA" id="ARBA00016807"/>
    </source>
</evidence>